<evidence type="ECO:0000256" key="2">
    <source>
        <dbReference type="SAM" id="SignalP"/>
    </source>
</evidence>
<dbReference type="Proteomes" id="UP000770785">
    <property type="component" value="Unassembled WGS sequence"/>
</dbReference>
<sequence>MRSLMFLLLLAALGVTACTPKAAAPTGQAALPNVTSVAFNEKVSLRPGETVMVEGQVGRLTFVEVVNDSRCPEGVDCIRAGEAVVAVELASGNQQEVAIAADFRTAQRIVTGDIVINILGLTPYPREGSASTPEDYRLQVQTNAPRD</sequence>
<feature type="signal peptide" evidence="2">
    <location>
        <begin position="1"/>
        <end position="17"/>
    </location>
</feature>
<keyword evidence="2" id="KW-0732">Signal</keyword>
<evidence type="ECO:0000313" key="4">
    <source>
        <dbReference type="Proteomes" id="UP000770785"/>
    </source>
</evidence>
<protein>
    <recommendedName>
        <fullName evidence="5">Lipoprotein</fullName>
    </recommendedName>
</protein>
<evidence type="ECO:0000256" key="1">
    <source>
        <dbReference type="SAM" id="MobiDB-lite"/>
    </source>
</evidence>
<keyword evidence="4" id="KW-1185">Reference proteome</keyword>
<dbReference type="RefSeq" id="WP_168038000.1">
    <property type="nucleotide sequence ID" value="NZ_JAATJH010000004.1"/>
</dbReference>
<accession>A0ABX0XE15</accession>
<name>A0ABX0XE15_9BACT</name>
<feature type="chain" id="PRO_5046167933" description="Lipoprotein" evidence="2">
    <location>
        <begin position="18"/>
        <end position="147"/>
    </location>
</feature>
<proteinExistence type="predicted"/>
<gene>
    <name evidence="3" type="ORF">GGR27_002667</name>
</gene>
<evidence type="ECO:0008006" key="5">
    <source>
        <dbReference type="Google" id="ProtNLM"/>
    </source>
</evidence>
<dbReference type="EMBL" id="JAATJH010000004">
    <property type="protein sequence ID" value="NJC27154.1"/>
    <property type="molecule type" value="Genomic_DNA"/>
</dbReference>
<reference evidence="3 4" key="1">
    <citation type="submission" date="2020-03" db="EMBL/GenBank/DDBJ databases">
        <title>Genomic Encyclopedia of Type Strains, Phase IV (KMG-IV): sequencing the most valuable type-strain genomes for metagenomic binning, comparative biology and taxonomic classification.</title>
        <authorList>
            <person name="Goeker M."/>
        </authorList>
    </citation>
    <scope>NUCLEOTIDE SEQUENCE [LARGE SCALE GENOMIC DNA]</scope>
    <source>
        <strain evidence="3 4">DSM 105096</strain>
    </source>
</reference>
<dbReference type="PROSITE" id="PS51257">
    <property type="entry name" value="PROKAR_LIPOPROTEIN"/>
    <property type="match status" value="1"/>
</dbReference>
<organism evidence="3 4">
    <name type="scientific">Neolewinella antarctica</name>
    <dbReference type="NCBI Taxonomy" id="442734"/>
    <lineage>
        <taxon>Bacteria</taxon>
        <taxon>Pseudomonadati</taxon>
        <taxon>Bacteroidota</taxon>
        <taxon>Saprospiria</taxon>
        <taxon>Saprospirales</taxon>
        <taxon>Lewinellaceae</taxon>
        <taxon>Neolewinella</taxon>
    </lineage>
</organism>
<feature type="region of interest" description="Disordered" evidence="1">
    <location>
        <begin position="127"/>
        <end position="147"/>
    </location>
</feature>
<comment type="caution">
    <text evidence="3">The sequence shown here is derived from an EMBL/GenBank/DDBJ whole genome shotgun (WGS) entry which is preliminary data.</text>
</comment>
<evidence type="ECO:0000313" key="3">
    <source>
        <dbReference type="EMBL" id="NJC27154.1"/>
    </source>
</evidence>